<dbReference type="OrthoDB" id="79600at2759"/>
<reference evidence="2" key="2">
    <citation type="submission" date="2019-06" db="EMBL/GenBank/DDBJ databases">
        <title>Genomics analysis of Aphanomyces spp. identifies a new class of oomycete effector associated with host adaptation.</title>
        <authorList>
            <person name="Gaulin E."/>
        </authorList>
    </citation>
    <scope>NUCLEOTIDE SEQUENCE</scope>
    <source>
        <strain evidence="2">CBS 578.67</strain>
    </source>
</reference>
<name>A0A485K1U6_9STRA</name>
<organism evidence="3 4">
    <name type="scientific">Aphanomyces stellatus</name>
    <dbReference type="NCBI Taxonomy" id="120398"/>
    <lineage>
        <taxon>Eukaryota</taxon>
        <taxon>Sar</taxon>
        <taxon>Stramenopiles</taxon>
        <taxon>Oomycota</taxon>
        <taxon>Saprolegniomycetes</taxon>
        <taxon>Saprolegniales</taxon>
        <taxon>Verrucalvaceae</taxon>
        <taxon>Aphanomyces</taxon>
    </lineage>
</organism>
<dbReference type="AlphaFoldDB" id="A0A485K1U6"/>
<reference evidence="3 4" key="1">
    <citation type="submission" date="2019-03" db="EMBL/GenBank/DDBJ databases">
        <authorList>
            <person name="Gaulin E."/>
            <person name="Dumas B."/>
        </authorList>
    </citation>
    <scope>NUCLEOTIDE SEQUENCE [LARGE SCALE GENOMIC DNA]</scope>
    <source>
        <strain evidence="3">CBS 568.67</strain>
    </source>
</reference>
<evidence type="ECO:0000313" key="2">
    <source>
        <dbReference type="EMBL" id="KAF0720713.1"/>
    </source>
</evidence>
<sequence length="111" mass="13002">MRCQYAYKQCTQPRAMKKDGDLHRLCAYHRDKANALQRNYATKRRQLRRAERQVPPPCPSKEQEDGAQILVETVDDDDDGVEPVPFDDMLETDNQAQLQEYLIYLLDEDNT</sequence>
<evidence type="ECO:0000313" key="4">
    <source>
        <dbReference type="Proteomes" id="UP000332933"/>
    </source>
</evidence>
<dbReference type="EMBL" id="VJMH01000004">
    <property type="protein sequence ID" value="KAF0720713.1"/>
    <property type="molecule type" value="Genomic_DNA"/>
</dbReference>
<dbReference type="EMBL" id="CAADRA010000004">
    <property type="protein sequence ID" value="VFT77364.1"/>
    <property type="molecule type" value="Genomic_DNA"/>
</dbReference>
<protein>
    <submittedName>
        <fullName evidence="3">Aste57867_138 protein</fullName>
    </submittedName>
</protein>
<gene>
    <name evidence="3" type="primary">Aste57867_138</name>
    <name evidence="2" type="ORF">As57867_000138</name>
    <name evidence="3" type="ORF">ASTE57867_138</name>
</gene>
<evidence type="ECO:0000256" key="1">
    <source>
        <dbReference type="SAM" id="MobiDB-lite"/>
    </source>
</evidence>
<dbReference type="Proteomes" id="UP000332933">
    <property type="component" value="Unassembled WGS sequence"/>
</dbReference>
<keyword evidence="4" id="KW-1185">Reference proteome</keyword>
<proteinExistence type="predicted"/>
<accession>A0A485K1U6</accession>
<evidence type="ECO:0000313" key="3">
    <source>
        <dbReference type="EMBL" id="VFT77364.1"/>
    </source>
</evidence>
<feature type="region of interest" description="Disordered" evidence="1">
    <location>
        <begin position="46"/>
        <end position="66"/>
    </location>
</feature>